<organism evidence="2 3">
    <name type="scientific">Stephania yunnanensis</name>
    <dbReference type="NCBI Taxonomy" id="152371"/>
    <lineage>
        <taxon>Eukaryota</taxon>
        <taxon>Viridiplantae</taxon>
        <taxon>Streptophyta</taxon>
        <taxon>Embryophyta</taxon>
        <taxon>Tracheophyta</taxon>
        <taxon>Spermatophyta</taxon>
        <taxon>Magnoliopsida</taxon>
        <taxon>Ranunculales</taxon>
        <taxon>Menispermaceae</taxon>
        <taxon>Menispermoideae</taxon>
        <taxon>Cissampelideae</taxon>
        <taxon>Stephania</taxon>
    </lineage>
</organism>
<sequence>MFYANLNTPMPNKPLLSKCEISGQRVNRQVFHREENAYREEGSKPCDGQESLSYIGLVFYEVTCRWVEKGPDNDHSGEGDRDKEDGSDEEDEESSKVNPFPILNNDIEVLVIKSAEEKEYEQSENFDLVNTPLVEEVNTPPTEDKSNKVVDSVIEEVIMDMIKQGYGHCSSIEGRESITLLVERIEKFKDESSQNETKLFPTFTM</sequence>
<keyword evidence="3" id="KW-1185">Reference proteome</keyword>
<dbReference type="AlphaFoldDB" id="A0AAP0PBS9"/>
<feature type="compositionally biased region" description="Basic and acidic residues" evidence="1">
    <location>
        <begin position="69"/>
        <end position="84"/>
    </location>
</feature>
<dbReference type="Proteomes" id="UP001420932">
    <property type="component" value="Unassembled WGS sequence"/>
</dbReference>
<evidence type="ECO:0000256" key="1">
    <source>
        <dbReference type="SAM" id="MobiDB-lite"/>
    </source>
</evidence>
<comment type="caution">
    <text evidence="2">The sequence shown here is derived from an EMBL/GenBank/DDBJ whole genome shotgun (WGS) entry which is preliminary data.</text>
</comment>
<proteinExistence type="predicted"/>
<feature type="region of interest" description="Disordered" evidence="1">
    <location>
        <begin position="69"/>
        <end position="99"/>
    </location>
</feature>
<dbReference type="EMBL" id="JBBNAF010000006">
    <property type="protein sequence ID" value="KAK9134996.1"/>
    <property type="molecule type" value="Genomic_DNA"/>
</dbReference>
<reference evidence="2 3" key="1">
    <citation type="submission" date="2024-01" db="EMBL/GenBank/DDBJ databases">
        <title>Genome assemblies of Stephania.</title>
        <authorList>
            <person name="Yang L."/>
        </authorList>
    </citation>
    <scope>NUCLEOTIDE SEQUENCE [LARGE SCALE GENOMIC DNA]</scope>
    <source>
        <strain evidence="2">YNDBR</strain>
        <tissue evidence="2">Leaf</tissue>
    </source>
</reference>
<evidence type="ECO:0000313" key="3">
    <source>
        <dbReference type="Proteomes" id="UP001420932"/>
    </source>
</evidence>
<accession>A0AAP0PBS9</accession>
<name>A0AAP0PBS9_9MAGN</name>
<protein>
    <submittedName>
        <fullName evidence="2">Uncharacterized protein</fullName>
    </submittedName>
</protein>
<gene>
    <name evidence="2" type="ORF">Syun_014326</name>
</gene>
<evidence type="ECO:0000313" key="2">
    <source>
        <dbReference type="EMBL" id="KAK9134996.1"/>
    </source>
</evidence>